<sequence length="174" mass="20897">MENFQNITKSQAATYRFFVRKTQIRQENDQNKGFPIYGHKMNIQQQPRLNYPIKFQISIDKQQKIKSNSVKNDQSQILKKTQNRCQIYEQYMNEIVKKRRNLKISLVEQRSYTNQHNKQGLTPFQECNIIVPKQLIQERKQKKQILQKQIIIEPSIIEDLKPWESGHNSIAYFQ</sequence>
<organism evidence="1 2">
    <name type="scientific">Paramecium sonneborni</name>
    <dbReference type="NCBI Taxonomy" id="65129"/>
    <lineage>
        <taxon>Eukaryota</taxon>
        <taxon>Sar</taxon>
        <taxon>Alveolata</taxon>
        <taxon>Ciliophora</taxon>
        <taxon>Intramacronucleata</taxon>
        <taxon>Oligohymenophorea</taxon>
        <taxon>Peniculida</taxon>
        <taxon>Parameciidae</taxon>
        <taxon>Paramecium</taxon>
    </lineage>
</organism>
<evidence type="ECO:0000313" key="1">
    <source>
        <dbReference type="EMBL" id="CAD8053437.1"/>
    </source>
</evidence>
<reference evidence="1" key="1">
    <citation type="submission" date="2021-01" db="EMBL/GenBank/DDBJ databases">
        <authorList>
            <consortium name="Genoscope - CEA"/>
            <person name="William W."/>
        </authorList>
    </citation>
    <scope>NUCLEOTIDE SEQUENCE</scope>
</reference>
<dbReference type="AlphaFoldDB" id="A0A8S1KFP9"/>
<proteinExistence type="predicted"/>
<name>A0A8S1KFP9_9CILI</name>
<comment type="caution">
    <text evidence="1">The sequence shown here is derived from an EMBL/GenBank/DDBJ whole genome shotgun (WGS) entry which is preliminary data.</text>
</comment>
<dbReference type="OrthoDB" id="305346at2759"/>
<evidence type="ECO:0000313" key="2">
    <source>
        <dbReference type="Proteomes" id="UP000692954"/>
    </source>
</evidence>
<protein>
    <submittedName>
        <fullName evidence="1">Uncharacterized protein</fullName>
    </submittedName>
</protein>
<gene>
    <name evidence="1" type="ORF">PSON_ATCC_30995.1.T0070342</name>
</gene>
<keyword evidence="2" id="KW-1185">Reference proteome</keyword>
<dbReference type="Proteomes" id="UP000692954">
    <property type="component" value="Unassembled WGS sequence"/>
</dbReference>
<dbReference type="EMBL" id="CAJJDN010000007">
    <property type="protein sequence ID" value="CAD8053437.1"/>
    <property type="molecule type" value="Genomic_DNA"/>
</dbReference>
<accession>A0A8S1KFP9</accession>